<name>A0A249N0K2_SPHXE</name>
<dbReference type="Pfam" id="PF03929">
    <property type="entry name" value="PepSY_TM"/>
    <property type="match status" value="1"/>
</dbReference>
<keyword evidence="1" id="KW-0472">Membrane</keyword>
<dbReference type="Proteomes" id="UP000217141">
    <property type="component" value="Plasmid p4"/>
</dbReference>
<accession>A0A249N0K2</accession>
<geneLocation type="plasmid" evidence="2 3">
    <name>p4</name>
</geneLocation>
<dbReference type="InterPro" id="IPR005625">
    <property type="entry name" value="PepSY-ass_TM"/>
</dbReference>
<evidence type="ECO:0008006" key="4">
    <source>
        <dbReference type="Google" id="ProtNLM"/>
    </source>
</evidence>
<dbReference type="KEGG" id="shyd:CJD35_22005"/>
<feature type="transmembrane region" description="Helical" evidence="1">
    <location>
        <begin position="20"/>
        <end position="41"/>
    </location>
</feature>
<evidence type="ECO:0000313" key="2">
    <source>
        <dbReference type="EMBL" id="ASY47130.1"/>
    </source>
</evidence>
<gene>
    <name evidence="2" type="ORF">CJD35_22005</name>
</gene>
<reference evidence="2 3" key="1">
    <citation type="submission" date="2017-08" db="EMBL/GenBank/DDBJ databases">
        <title>Whole Genome Sequence of Sphingobium hydrophobicum C1: Insights into Adaption to the Electronic-waste Contaminated Sediment.</title>
        <authorList>
            <person name="Song D."/>
            <person name="Chen X."/>
            <person name="Xu M."/>
        </authorList>
    </citation>
    <scope>NUCLEOTIDE SEQUENCE [LARGE SCALE GENOMIC DNA]</scope>
    <source>
        <strain evidence="2 3">C1</strain>
        <plasmid evidence="2 3">p4</plasmid>
    </source>
</reference>
<sequence length="248" mass="27626">MVLSPRLRLHIGASKVHRWLALLIGAQVIVWFTSGLIMSLLPIDTVHGDHRIDRNAEPALSIDQTFAPVPALLANAGVPVRQLQHRMLLGRPVVEAQLADGKIRLLDARTAAPLPPIDMRAAAAIAGRAYRGGPAVPTMERVERPSTEYRGSLPAWRASFPDKDATRIYVSAETGRLTSVRTGTWRLYDFFWGLHIMDWTEHERFNTPWLMAFAAGGLVFGVAGAILLFMRWPRRRRRKVQGTARTAA</sequence>
<dbReference type="EMBL" id="CP022750">
    <property type="protein sequence ID" value="ASY47130.1"/>
    <property type="molecule type" value="Genomic_DNA"/>
</dbReference>
<keyword evidence="1" id="KW-0812">Transmembrane</keyword>
<dbReference type="AlphaFoldDB" id="A0A249N0K2"/>
<proteinExistence type="predicted"/>
<evidence type="ECO:0000313" key="3">
    <source>
        <dbReference type="Proteomes" id="UP000217141"/>
    </source>
</evidence>
<organism evidence="2 3">
    <name type="scientific">Sphingobium xenophagum</name>
    <dbReference type="NCBI Taxonomy" id="121428"/>
    <lineage>
        <taxon>Bacteria</taxon>
        <taxon>Pseudomonadati</taxon>
        <taxon>Pseudomonadota</taxon>
        <taxon>Alphaproteobacteria</taxon>
        <taxon>Sphingomonadales</taxon>
        <taxon>Sphingomonadaceae</taxon>
        <taxon>Sphingobium</taxon>
    </lineage>
</organism>
<protein>
    <recommendedName>
        <fullName evidence="4">PepSY domain-containing protein</fullName>
    </recommendedName>
</protein>
<keyword evidence="1" id="KW-1133">Transmembrane helix</keyword>
<evidence type="ECO:0000256" key="1">
    <source>
        <dbReference type="SAM" id="Phobius"/>
    </source>
</evidence>
<feature type="transmembrane region" description="Helical" evidence="1">
    <location>
        <begin position="209"/>
        <end position="229"/>
    </location>
</feature>
<keyword evidence="2" id="KW-0614">Plasmid</keyword>